<evidence type="ECO:0000313" key="2">
    <source>
        <dbReference type="Proteomes" id="UP001215280"/>
    </source>
</evidence>
<evidence type="ECO:0000313" key="1">
    <source>
        <dbReference type="EMBL" id="KAJ7735417.1"/>
    </source>
</evidence>
<dbReference type="Proteomes" id="UP001215280">
    <property type="component" value="Unassembled WGS sequence"/>
</dbReference>
<gene>
    <name evidence="1" type="ORF">DFH07DRAFT_967230</name>
</gene>
<proteinExistence type="predicted"/>
<accession>A0AAD7MWR3</accession>
<organism evidence="1 2">
    <name type="scientific">Mycena maculata</name>
    <dbReference type="NCBI Taxonomy" id="230809"/>
    <lineage>
        <taxon>Eukaryota</taxon>
        <taxon>Fungi</taxon>
        <taxon>Dikarya</taxon>
        <taxon>Basidiomycota</taxon>
        <taxon>Agaricomycotina</taxon>
        <taxon>Agaricomycetes</taxon>
        <taxon>Agaricomycetidae</taxon>
        <taxon>Agaricales</taxon>
        <taxon>Marasmiineae</taxon>
        <taxon>Mycenaceae</taxon>
        <taxon>Mycena</taxon>
    </lineage>
</organism>
<comment type="caution">
    <text evidence="1">The sequence shown here is derived from an EMBL/GenBank/DDBJ whole genome shotgun (WGS) entry which is preliminary data.</text>
</comment>
<reference evidence="1" key="1">
    <citation type="submission" date="2023-03" db="EMBL/GenBank/DDBJ databases">
        <title>Massive genome expansion in bonnet fungi (Mycena s.s.) driven by repeated elements and novel gene families across ecological guilds.</title>
        <authorList>
            <consortium name="Lawrence Berkeley National Laboratory"/>
            <person name="Harder C.B."/>
            <person name="Miyauchi S."/>
            <person name="Viragh M."/>
            <person name="Kuo A."/>
            <person name="Thoen E."/>
            <person name="Andreopoulos B."/>
            <person name="Lu D."/>
            <person name="Skrede I."/>
            <person name="Drula E."/>
            <person name="Henrissat B."/>
            <person name="Morin E."/>
            <person name="Kohler A."/>
            <person name="Barry K."/>
            <person name="LaButti K."/>
            <person name="Morin E."/>
            <person name="Salamov A."/>
            <person name="Lipzen A."/>
            <person name="Mereny Z."/>
            <person name="Hegedus B."/>
            <person name="Baldrian P."/>
            <person name="Stursova M."/>
            <person name="Weitz H."/>
            <person name="Taylor A."/>
            <person name="Grigoriev I.V."/>
            <person name="Nagy L.G."/>
            <person name="Martin F."/>
            <person name="Kauserud H."/>
        </authorList>
    </citation>
    <scope>NUCLEOTIDE SEQUENCE</scope>
    <source>
        <strain evidence="1">CBHHK188m</strain>
    </source>
</reference>
<name>A0AAD7MWR3_9AGAR</name>
<dbReference type="EMBL" id="JARJLG010000155">
    <property type="protein sequence ID" value="KAJ7735417.1"/>
    <property type="molecule type" value="Genomic_DNA"/>
</dbReference>
<protein>
    <submittedName>
        <fullName evidence="1">Uncharacterized protein</fullName>
    </submittedName>
</protein>
<keyword evidence="2" id="KW-1185">Reference proteome</keyword>
<sequence>MLSTLTPSRLTKFDYVNLSGVHSLHVSFLLSTKTRHMRYLLGGNIAFPAYARGFFYFGPQPGLPSLATSIRFRCTQTSDPSSFAAGFDLRRTDGLPWQILLAKVAISPSPVFRDQLIHEGHLTPDSVAEWHRRLAGCRDLSARYTLFTLRQPFPLHFPHLKRRLKLTVIGEEKAFTFWPAIGDYFGGGNDIAQADPRLPGAALVHFERSRGTSHLVHLRIVKLLIPWKVSTPGTAVLKGAGSWQPARPIIQHCSASLLSAYFRLSAFTSESDATLPFAFDTPKRPAHACTRASSAALPAARGSTPISREPRLTALLPSVPGATAFMPHLEGIDDSTR</sequence>
<dbReference type="AlphaFoldDB" id="A0AAD7MWR3"/>